<feature type="transmembrane region" description="Helical" evidence="1">
    <location>
        <begin position="91"/>
        <end position="111"/>
    </location>
</feature>
<keyword evidence="1" id="KW-1133">Transmembrane helix</keyword>
<sequence>MGQASRRFSFASVSLGAFAAGPAFLVALGLCALIDRPDRPVALFRDPDIVPLLMAMTLAFSVVGAIIAFPLATLGTMVLTELGRDNDGLRLPVFWTLSGAFAAGLPLYFIADDRPELVAAFAFAGAVAASISRWRVRWGD</sequence>
<evidence type="ECO:0000256" key="1">
    <source>
        <dbReference type="SAM" id="Phobius"/>
    </source>
</evidence>
<name>A0ABV3PIV6_9HYPH</name>
<evidence type="ECO:0000313" key="2">
    <source>
        <dbReference type="EMBL" id="MEW9305530.1"/>
    </source>
</evidence>
<feature type="transmembrane region" description="Helical" evidence="1">
    <location>
        <begin position="55"/>
        <end position="79"/>
    </location>
</feature>
<dbReference type="Proteomes" id="UP001555786">
    <property type="component" value="Unassembled WGS sequence"/>
</dbReference>
<dbReference type="RefSeq" id="WP_367623554.1">
    <property type="nucleotide sequence ID" value="NZ_JBFNQD010000002.1"/>
</dbReference>
<proteinExistence type="predicted"/>
<reference evidence="2 3" key="1">
    <citation type="submission" date="2024-07" db="EMBL/GenBank/DDBJ databases">
        <title>Description of Labrys sedimenti sp. nov., isolated from a diclofenac-degrading enrichment culture.</title>
        <authorList>
            <person name="Tancsics A."/>
            <person name="Csepanyi A."/>
        </authorList>
    </citation>
    <scope>NUCLEOTIDE SEQUENCE [LARGE SCALE GENOMIC DNA]</scope>
    <source>
        <strain evidence="2 3">LMG 23578</strain>
    </source>
</reference>
<organism evidence="2 3">
    <name type="scientific">Labrys neptuniae</name>
    <dbReference type="NCBI Taxonomy" id="376174"/>
    <lineage>
        <taxon>Bacteria</taxon>
        <taxon>Pseudomonadati</taxon>
        <taxon>Pseudomonadota</taxon>
        <taxon>Alphaproteobacteria</taxon>
        <taxon>Hyphomicrobiales</taxon>
        <taxon>Xanthobacteraceae</taxon>
        <taxon>Labrys</taxon>
    </lineage>
</organism>
<feature type="transmembrane region" description="Helical" evidence="1">
    <location>
        <begin position="117"/>
        <end position="136"/>
    </location>
</feature>
<keyword evidence="1" id="KW-0812">Transmembrane</keyword>
<protein>
    <submittedName>
        <fullName evidence="2">Uncharacterized protein</fullName>
    </submittedName>
</protein>
<accession>A0ABV3PIV6</accession>
<comment type="caution">
    <text evidence="2">The sequence shown here is derived from an EMBL/GenBank/DDBJ whole genome shotgun (WGS) entry which is preliminary data.</text>
</comment>
<gene>
    <name evidence="2" type="ORF">ABXS05_08285</name>
</gene>
<keyword evidence="3" id="KW-1185">Reference proteome</keyword>
<keyword evidence="1" id="KW-0472">Membrane</keyword>
<evidence type="ECO:0000313" key="3">
    <source>
        <dbReference type="Proteomes" id="UP001555786"/>
    </source>
</evidence>
<dbReference type="EMBL" id="JBFNQD010000002">
    <property type="protein sequence ID" value="MEW9305530.1"/>
    <property type="molecule type" value="Genomic_DNA"/>
</dbReference>